<sequence>MDPITSHVGGGNQWKSRGRNVEGVHSRTGNLVDIERRDSNPRVQDRNDEVELSLSDATSSPADDSDNGPRNVRGTNGSKRSPEDGNDGPSSKRKRVVRATLRPLKGSYTKTTETKGKK</sequence>
<keyword evidence="3" id="KW-1185">Reference proteome</keyword>
<feature type="compositionally biased region" description="Basic and acidic residues" evidence="1">
    <location>
        <begin position="33"/>
        <end position="49"/>
    </location>
</feature>
<feature type="compositionally biased region" description="Low complexity" evidence="1">
    <location>
        <begin position="52"/>
        <end position="62"/>
    </location>
</feature>
<dbReference type="EMBL" id="MU001814">
    <property type="protein sequence ID" value="KAF2797130.1"/>
    <property type="molecule type" value="Genomic_DNA"/>
</dbReference>
<dbReference type="Proteomes" id="UP000799757">
    <property type="component" value="Unassembled WGS sequence"/>
</dbReference>
<dbReference type="AlphaFoldDB" id="A0A6A6XKS1"/>
<proteinExistence type="predicted"/>
<organism evidence="2 3">
    <name type="scientific">Melanomma pulvis-pyrius CBS 109.77</name>
    <dbReference type="NCBI Taxonomy" id="1314802"/>
    <lineage>
        <taxon>Eukaryota</taxon>
        <taxon>Fungi</taxon>
        <taxon>Dikarya</taxon>
        <taxon>Ascomycota</taxon>
        <taxon>Pezizomycotina</taxon>
        <taxon>Dothideomycetes</taxon>
        <taxon>Pleosporomycetidae</taxon>
        <taxon>Pleosporales</taxon>
        <taxon>Melanommataceae</taxon>
        <taxon>Melanomma</taxon>
    </lineage>
</organism>
<gene>
    <name evidence="2" type="ORF">K505DRAFT_322833</name>
</gene>
<protein>
    <submittedName>
        <fullName evidence="2">Uncharacterized protein</fullName>
    </submittedName>
</protein>
<reference evidence="2" key="1">
    <citation type="journal article" date="2020" name="Stud. Mycol.">
        <title>101 Dothideomycetes genomes: a test case for predicting lifestyles and emergence of pathogens.</title>
        <authorList>
            <person name="Haridas S."/>
            <person name="Albert R."/>
            <person name="Binder M."/>
            <person name="Bloem J."/>
            <person name="Labutti K."/>
            <person name="Salamov A."/>
            <person name="Andreopoulos B."/>
            <person name="Baker S."/>
            <person name="Barry K."/>
            <person name="Bills G."/>
            <person name="Bluhm B."/>
            <person name="Cannon C."/>
            <person name="Castanera R."/>
            <person name="Culley D."/>
            <person name="Daum C."/>
            <person name="Ezra D."/>
            <person name="Gonzalez J."/>
            <person name="Henrissat B."/>
            <person name="Kuo A."/>
            <person name="Liang C."/>
            <person name="Lipzen A."/>
            <person name="Lutzoni F."/>
            <person name="Magnuson J."/>
            <person name="Mondo S."/>
            <person name="Nolan M."/>
            <person name="Ohm R."/>
            <person name="Pangilinan J."/>
            <person name="Park H.-J."/>
            <person name="Ramirez L."/>
            <person name="Alfaro M."/>
            <person name="Sun H."/>
            <person name="Tritt A."/>
            <person name="Yoshinaga Y."/>
            <person name="Zwiers L.-H."/>
            <person name="Turgeon B."/>
            <person name="Goodwin S."/>
            <person name="Spatafora J."/>
            <person name="Crous P."/>
            <person name="Grigoriev I."/>
        </authorList>
    </citation>
    <scope>NUCLEOTIDE SEQUENCE</scope>
    <source>
        <strain evidence="2">CBS 109.77</strain>
    </source>
</reference>
<evidence type="ECO:0000313" key="2">
    <source>
        <dbReference type="EMBL" id="KAF2797130.1"/>
    </source>
</evidence>
<evidence type="ECO:0000256" key="1">
    <source>
        <dbReference type="SAM" id="MobiDB-lite"/>
    </source>
</evidence>
<accession>A0A6A6XKS1</accession>
<evidence type="ECO:0000313" key="3">
    <source>
        <dbReference type="Proteomes" id="UP000799757"/>
    </source>
</evidence>
<name>A0A6A6XKS1_9PLEO</name>
<feature type="region of interest" description="Disordered" evidence="1">
    <location>
        <begin position="1"/>
        <end position="118"/>
    </location>
</feature>